<feature type="compositionally biased region" description="Low complexity" evidence="3">
    <location>
        <begin position="1660"/>
        <end position="1671"/>
    </location>
</feature>
<evidence type="ECO:0000256" key="3">
    <source>
        <dbReference type="SAM" id="MobiDB-lite"/>
    </source>
</evidence>
<evidence type="ECO:0000256" key="1">
    <source>
        <dbReference type="ARBA" id="ARBA00002550"/>
    </source>
</evidence>
<comment type="caution">
    <text evidence="4">The sequence shown here is derived from an EMBL/GenBank/DDBJ whole genome shotgun (WGS) entry which is preliminary data.</text>
</comment>
<dbReference type="PANTHER" id="PTHR23083:SF464">
    <property type="entry name" value="TETRATRICOPEPTIDE REPEAT DOMAIN 7, ISOFORM A"/>
    <property type="match status" value="1"/>
</dbReference>
<comment type="function">
    <text evidence="1">Involved in endocytosis.</text>
</comment>
<feature type="compositionally biased region" description="Low complexity" evidence="3">
    <location>
        <begin position="948"/>
        <end position="974"/>
    </location>
</feature>
<dbReference type="SUPFAM" id="SSF48452">
    <property type="entry name" value="TPR-like"/>
    <property type="match status" value="1"/>
</dbReference>
<feature type="region of interest" description="Disordered" evidence="3">
    <location>
        <begin position="1164"/>
        <end position="1220"/>
    </location>
</feature>
<feature type="compositionally biased region" description="Basic residues" evidence="3">
    <location>
        <begin position="900"/>
        <end position="913"/>
    </location>
</feature>
<sequence>MSSNTATIIDKIDTNRCLDQWSLIQKHAKKYSKYTGKDNSPFEQLLNVEAQLEAFLLKIKWNPNKHWANDGKVYLPKENSTPKSLDQFYLNFKRDGKKMWISFPALPKTSKDLIQVESSLLKIKTLQLTSDERWQLEIILAKVYYYLNEVEKCENSLKDISNTYTKSSLCPVYGLRLFIAAMTMKGMILEKKSAMNEALSIYNSAVNSYKAELGPNALLVVGKNGIGSNEETINWAEEMLYRKSMIAISELGENGIESCNEYLKTMELANPNTLRLFRRAVMIRTMIRVVSELYRDGLYETWQDKLRSENQKRKTFRSYIMDLHNLAFEFMKQSTSFPDASRQNMVIVEESIQSVSDWKLARGNSLADIVQLLRIQYECARLTFNSVTIMRNLVNTLFQFGDYHEAYLAANTYSELIRRVLENRRKDFITLVERFGTDKKNLTIGLSECIDEVESEDVSDIVETLTTGIHIMVSHMGKPKEALKLYNLVSEIANEKPNTICIGSISENVPKYLLAKAEIGKGMIHGIFSRSEHSPDKRCESHDIAISSFTKAVEMCEESQSMLDPNSHLCKKTVLVNAEAKFYLGLQYAVGGRNITDAINQIKKALSLNPKSVRSWHLLALLVSSAASKSNSANDTLDNGNSRNSRLNSAMKVCEIGLRQNEWWWQAEQELLFEKKETKKRRDEENERPSSANPGTTISSLLPIAPIDTDVLIPTGVTAEEGIEYMKLRLLHFVIQRELEGPESVLNSMSLLFQLYSKICGPIQALPPDLHDASKFLLIINEQAQVAEVDIPKKGFFQGSEKGRNIGTSIQTAGVLSVISAGRLSSIANIAGFVQPKTLAKSLARNMLSVRSPVALWKQGKNQRQQSNLKQDVNGSINLPELDESLSPSIQDPMAPEKMSRKKRIAGKFKNSVKKSFASKSSKRAANTTQLNIPENENRPKITLQWPSSLSSAESDVSGSSSESETSLPSSDESINSIYIENNTRSEKSTSLVNENINEHEIHTASPANHEPDGIENIPSKQTSSQGKNAKTKNPLDIIMRSNSNKEGDNESGKKPAVVIDEHGFEVGTSSFQPKIEEPPSTSVAYFNAKSQKDIANNNDLIPGLNEFNFDTGAAAIVSRNSVQYNRNSMMLSKTSAAKSNIAAGNTNQIKLKLDSQSVSLKPEASVNQDSLNLPSSIPQSLSHSRQHSNVSNKKSKYVSLSNSVSGNSPALSQETTSSTSPYTNVYFKPTTTRLRRCRSLASELLSKLWLFSSECFMLLGRYDEGLVVLSDAAMANPLEPKIMLIRSQIFLAQASNERKDIFGENKTNESNLQGSSDYYPSFSINPKSETFVFSGQERNEKNKNSFYKLEHNLNSSSESLNLLDKKQNSEFDQNRPVPGFNPISESKTPDSRSRTGVSSSQELLDNGSYNLTQMAISELRSASSLAPHNPDVLVSLSRLEWKLGHWEIAYGLVSEVTQGVGWSNPEAWFILGLLEKQVAMALGKVSILPPILNNRVEDNGNKVHTTNIPKDTNNTSKNLTKFPENFDKPESFTKPGVIPEEDQNLALINEHYVNYSATDDKIAELSESITYMDILTSTPIEKARLLSNMPASSAKAQTSTRNSSFVNSSSYSTLDRVKQLNGTGNKKDILSMQNRNGVSDQSENTSNASSVIAMRLNGSSTSESNYSAESSNHDKLSSPGEMNVQEAWQRVRHFLSFALELEETQPIEPYESVLLF</sequence>
<feature type="region of interest" description="Disordered" evidence="3">
    <location>
        <begin position="1503"/>
        <end position="1527"/>
    </location>
</feature>
<comment type="similarity">
    <text evidence="2">Belongs to the YPP1 family.</text>
</comment>
<accession>A0A2U1J0C8</accession>
<evidence type="ECO:0000256" key="2">
    <source>
        <dbReference type="ARBA" id="ARBA00038251"/>
    </source>
</evidence>
<feature type="region of interest" description="Disordered" evidence="3">
    <location>
        <begin position="859"/>
        <end position="990"/>
    </location>
</feature>
<feature type="compositionally biased region" description="Polar residues" evidence="3">
    <location>
        <begin position="1207"/>
        <end position="1220"/>
    </location>
</feature>
<feature type="compositionally biased region" description="Polar residues" evidence="3">
    <location>
        <begin position="1164"/>
        <end position="1184"/>
    </location>
</feature>
<keyword evidence="5" id="KW-1185">Reference proteome</keyword>
<dbReference type="InterPro" id="IPR011990">
    <property type="entry name" value="TPR-like_helical_dom_sf"/>
</dbReference>
<evidence type="ECO:0000313" key="4">
    <source>
        <dbReference type="EMBL" id="PVZ98516.1"/>
    </source>
</evidence>
<proteinExistence type="inferred from homology"/>
<feature type="compositionally biased region" description="Polar residues" evidence="3">
    <location>
        <begin position="975"/>
        <end position="990"/>
    </location>
</feature>
<feature type="region of interest" description="Disordered" evidence="3">
    <location>
        <begin position="1371"/>
        <end position="1403"/>
    </location>
</feature>
<feature type="region of interest" description="Disordered" evidence="3">
    <location>
        <begin position="676"/>
        <end position="701"/>
    </location>
</feature>
<protein>
    <submittedName>
        <fullName evidence="4">Uncharacterized protein</fullName>
    </submittedName>
</protein>
<feature type="compositionally biased region" description="Low complexity" evidence="3">
    <location>
        <begin position="1189"/>
        <end position="1206"/>
    </location>
</feature>
<feature type="compositionally biased region" description="Basic and acidic residues" evidence="3">
    <location>
        <begin position="1044"/>
        <end position="1054"/>
    </location>
</feature>
<feature type="region of interest" description="Disordered" evidence="3">
    <location>
        <begin position="1660"/>
        <end position="1680"/>
    </location>
</feature>
<dbReference type="Proteomes" id="UP000245591">
    <property type="component" value="Unassembled WGS sequence"/>
</dbReference>
<organism evidence="4 5">
    <name type="scientific">Smittium angustum</name>
    <dbReference type="NCBI Taxonomy" id="133377"/>
    <lineage>
        <taxon>Eukaryota</taxon>
        <taxon>Fungi</taxon>
        <taxon>Fungi incertae sedis</taxon>
        <taxon>Zoopagomycota</taxon>
        <taxon>Kickxellomycotina</taxon>
        <taxon>Harpellomycetes</taxon>
        <taxon>Harpellales</taxon>
        <taxon>Legeriomycetaceae</taxon>
        <taxon>Smittium</taxon>
    </lineage>
</organism>
<feature type="compositionally biased region" description="Polar residues" evidence="3">
    <location>
        <begin position="924"/>
        <end position="935"/>
    </location>
</feature>
<dbReference type="PANTHER" id="PTHR23083">
    <property type="entry name" value="TETRATRICOPEPTIDE REPEAT PROTEIN, TPR"/>
    <property type="match status" value="1"/>
</dbReference>
<feature type="compositionally biased region" description="Polar residues" evidence="3">
    <location>
        <begin position="1019"/>
        <end position="1029"/>
    </location>
</feature>
<feature type="region of interest" description="Disordered" evidence="3">
    <location>
        <begin position="1004"/>
        <end position="1054"/>
    </location>
</feature>
<dbReference type="Gene3D" id="1.25.40.10">
    <property type="entry name" value="Tetratricopeptide repeat domain"/>
    <property type="match status" value="1"/>
</dbReference>
<gene>
    <name evidence="4" type="ORF">BB558_005476</name>
</gene>
<feature type="compositionally biased region" description="Basic and acidic residues" evidence="3">
    <location>
        <begin position="676"/>
        <end position="688"/>
    </location>
</feature>
<feature type="compositionally biased region" description="Polar residues" evidence="3">
    <location>
        <begin position="1503"/>
        <end position="1520"/>
    </location>
</feature>
<reference evidence="4 5" key="1">
    <citation type="journal article" date="2018" name="MBio">
        <title>Comparative Genomics Reveals the Core Gene Toolbox for the Fungus-Insect Symbiosis.</title>
        <authorList>
            <person name="Wang Y."/>
            <person name="Stata M."/>
            <person name="Wang W."/>
            <person name="Stajich J.E."/>
            <person name="White M.M."/>
            <person name="Moncalvo J.M."/>
        </authorList>
    </citation>
    <scope>NUCLEOTIDE SEQUENCE [LARGE SCALE GENOMIC DNA]</scope>
    <source>
        <strain evidence="4 5">AUS-126-30</strain>
    </source>
</reference>
<evidence type="ECO:0000313" key="5">
    <source>
        <dbReference type="Proteomes" id="UP000245591"/>
    </source>
</evidence>
<feature type="compositionally biased region" description="Polar residues" evidence="3">
    <location>
        <begin position="860"/>
        <end position="877"/>
    </location>
</feature>
<dbReference type="EMBL" id="MBFU01000541">
    <property type="protein sequence ID" value="PVZ98516.1"/>
    <property type="molecule type" value="Genomic_DNA"/>
</dbReference>
<name>A0A2U1J0C8_SMIAN</name>
<dbReference type="InterPro" id="IPR051722">
    <property type="entry name" value="Endocytosis_PI4K-reg_protein"/>
</dbReference>
<feature type="compositionally biased region" description="Polar residues" evidence="3">
    <location>
        <begin position="689"/>
        <end position="700"/>
    </location>
</feature>